<keyword evidence="2" id="KW-0012">Acyltransferase</keyword>
<evidence type="ECO:0000313" key="3">
    <source>
        <dbReference type="Proteomes" id="UP000824211"/>
    </source>
</evidence>
<dbReference type="AlphaFoldDB" id="A0A9D2S6X3"/>
<dbReference type="Gene3D" id="3.40.630.30">
    <property type="match status" value="1"/>
</dbReference>
<feature type="domain" description="N-acetyltransferase" evidence="1">
    <location>
        <begin position="128"/>
        <end position="265"/>
    </location>
</feature>
<reference evidence="2" key="1">
    <citation type="journal article" date="2021" name="PeerJ">
        <title>Extensive microbial diversity within the chicken gut microbiome revealed by metagenomics and culture.</title>
        <authorList>
            <person name="Gilroy R."/>
            <person name="Ravi A."/>
            <person name="Getino M."/>
            <person name="Pursley I."/>
            <person name="Horton D.L."/>
            <person name="Alikhan N.F."/>
            <person name="Baker D."/>
            <person name="Gharbi K."/>
            <person name="Hall N."/>
            <person name="Watson M."/>
            <person name="Adriaenssens E.M."/>
            <person name="Foster-Nyarko E."/>
            <person name="Jarju S."/>
            <person name="Secka A."/>
            <person name="Antonio M."/>
            <person name="Oren A."/>
            <person name="Chaudhuri R.R."/>
            <person name="La Ragione R."/>
            <person name="Hildebrand F."/>
            <person name="Pallen M.J."/>
        </authorList>
    </citation>
    <scope>NUCLEOTIDE SEQUENCE</scope>
    <source>
        <strain evidence="2">ChiHjej9B8-13557</strain>
    </source>
</reference>
<evidence type="ECO:0000259" key="1">
    <source>
        <dbReference type="PROSITE" id="PS51186"/>
    </source>
</evidence>
<comment type="caution">
    <text evidence="2">The sequence shown here is derived from an EMBL/GenBank/DDBJ whole genome shotgun (WGS) entry which is preliminary data.</text>
</comment>
<dbReference type="EMBL" id="DWXX01000108">
    <property type="protein sequence ID" value="HJB59248.1"/>
    <property type="molecule type" value="Genomic_DNA"/>
</dbReference>
<name>A0A9D2S6X3_9FIRM</name>
<dbReference type="SUPFAM" id="SSF55729">
    <property type="entry name" value="Acyl-CoA N-acyltransferases (Nat)"/>
    <property type="match status" value="1"/>
</dbReference>
<dbReference type="GO" id="GO:0016747">
    <property type="term" value="F:acyltransferase activity, transferring groups other than amino-acyl groups"/>
    <property type="evidence" value="ECO:0007669"/>
    <property type="project" value="InterPro"/>
</dbReference>
<sequence length="265" mass="27099">MIARADTPARAAQFDFACRGVPCLEALLPLERALFGPSQPGRFYTGPGLALDVGGPEALAACRPGGSPDPPDPEELAAFLAFCGCGALVCGGGGARPAGWRLAETLPCFALAAGASLPQPAADEELWAALTLEEEPAPSALARFLYPAGGLPRDDYYSALCTKRSRGLARAWALKDAAGQVVCTVGAYAIRDGQAYLACGCTAPALRGRGAGGRLIAAAAGALAAEGLRVCLYCREERAAFYTRLGFAPAGALARCLPPDAAGEK</sequence>
<dbReference type="Pfam" id="PF13508">
    <property type="entry name" value="Acetyltransf_7"/>
    <property type="match status" value="1"/>
</dbReference>
<dbReference type="Proteomes" id="UP000824211">
    <property type="component" value="Unassembled WGS sequence"/>
</dbReference>
<protein>
    <submittedName>
        <fullName evidence="2">GNAT family N-acetyltransferase</fullName>
        <ecNumber evidence="2">2.3.1.-</ecNumber>
    </submittedName>
</protein>
<accession>A0A9D2S6X3</accession>
<organism evidence="2 3">
    <name type="scientific">Candidatus Faecalibacterium faecipullorum</name>
    <dbReference type="NCBI Taxonomy" id="2838578"/>
    <lineage>
        <taxon>Bacteria</taxon>
        <taxon>Bacillati</taxon>
        <taxon>Bacillota</taxon>
        <taxon>Clostridia</taxon>
        <taxon>Eubacteriales</taxon>
        <taxon>Oscillospiraceae</taxon>
        <taxon>Faecalibacterium</taxon>
    </lineage>
</organism>
<evidence type="ECO:0000313" key="2">
    <source>
        <dbReference type="EMBL" id="HJB59248.1"/>
    </source>
</evidence>
<gene>
    <name evidence="2" type="ORF">H9771_06300</name>
</gene>
<proteinExistence type="predicted"/>
<dbReference type="PROSITE" id="PS51186">
    <property type="entry name" value="GNAT"/>
    <property type="match status" value="1"/>
</dbReference>
<dbReference type="EC" id="2.3.1.-" evidence="2"/>
<reference evidence="2" key="2">
    <citation type="submission" date="2021-04" db="EMBL/GenBank/DDBJ databases">
        <authorList>
            <person name="Gilroy R."/>
        </authorList>
    </citation>
    <scope>NUCLEOTIDE SEQUENCE</scope>
    <source>
        <strain evidence="2">ChiHjej9B8-13557</strain>
    </source>
</reference>
<keyword evidence="2" id="KW-0808">Transferase</keyword>
<dbReference type="InterPro" id="IPR016181">
    <property type="entry name" value="Acyl_CoA_acyltransferase"/>
</dbReference>
<dbReference type="InterPro" id="IPR000182">
    <property type="entry name" value="GNAT_dom"/>
</dbReference>